<dbReference type="KEGG" id="cvc:BKX93_12615"/>
<keyword evidence="1" id="KW-0812">Transmembrane</keyword>
<protein>
    <submittedName>
        <fullName evidence="2">Uncharacterized protein</fullName>
    </submittedName>
</protein>
<dbReference type="EMBL" id="CP017707">
    <property type="protein sequence ID" value="AOZ50753.1"/>
    <property type="molecule type" value="Genomic_DNA"/>
</dbReference>
<reference evidence="2 3" key="1">
    <citation type="submission" date="2016-10" db="EMBL/GenBank/DDBJ databases">
        <title>Chromobacterium muskegensis sp. nov., an insecticidal bacterium isolated from Sphagnum bogs.</title>
        <authorList>
            <person name="Sparks M.E."/>
            <person name="Blackburn M.B."/>
            <person name="Gundersen-Rindal D.E."/>
            <person name="Mitchell A."/>
            <person name="Farrar R."/>
            <person name="Kuhar D."/>
        </authorList>
    </citation>
    <scope>NUCLEOTIDE SEQUENCE [LARGE SCALE GENOMIC DNA]</scope>
    <source>
        <strain evidence="2 3">21-1</strain>
    </source>
</reference>
<sequence length="74" mass="8698">MMKSNCIILKLEVFSHIKNGKYPMIGGVFFYCRSYLLSIFFEYFSVINIIDMLNRSFSVSNMPFFVVLECRASF</sequence>
<dbReference type="Proteomes" id="UP000178776">
    <property type="component" value="Chromosome"/>
</dbReference>
<organism evidence="2 3">
    <name type="scientific">Chromobacterium vaccinii</name>
    <dbReference type="NCBI Taxonomy" id="1108595"/>
    <lineage>
        <taxon>Bacteria</taxon>
        <taxon>Pseudomonadati</taxon>
        <taxon>Pseudomonadota</taxon>
        <taxon>Betaproteobacteria</taxon>
        <taxon>Neisseriales</taxon>
        <taxon>Chromobacteriaceae</taxon>
        <taxon>Chromobacterium</taxon>
    </lineage>
</organism>
<feature type="transmembrane region" description="Helical" evidence="1">
    <location>
        <begin position="28"/>
        <end position="50"/>
    </location>
</feature>
<accession>A0A1D9LHK5</accession>
<keyword evidence="1" id="KW-1133">Transmembrane helix</keyword>
<gene>
    <name evidence="2" type="ORF">BKX93_12615</name>
</gene>
<keyword evidence="1" id="KW-0472">Membrane</keyword>
<evidence type="ECO:0000313" key="3">
    <source>
        <dbReference type="Proteomes" id="UP000178776"/>
    </source>
</evidence>
<dbReference type="AlphaFoldDB" id="A0A1D9LHK5"/>
<evidence type="ECO:0000313" key="2">
    <source>
        <dbReference type="EMBL" id="AOZ50753.1"/>
    </source>
</evidence>
<name>A0A1D9LHK5_9NEIS</name>
<proteinExistence type="predicted"/>
<evidence type="ECO:0000256" key="1">
    <source>
        <dbReference type="SAM" id="Phobius"/>
    </source>
</evidence>
<dbReference type="STRING" id="1108595.BKX93_12615"/>